<dbReference type="PANTHER" id="PTHR21174">
    <property type="match status" value="1"/>
</dbReference>
<dbReference type="EMBL" id="CADCUH010000170">
    <property type="protein sequence ID" value="CAA9361099.1"/>
    <property type="molecule type" value="Genomic_DNA"/>
</dbReference>
<name>A0A6J4MJE9_9ACTN</name>
<dbReference type="GO" id="GO:0016787">
    <property type="term" value="F:hydrolase activity"/>
    <property type="evidence" value="ECO:0007669"/>
    <property type="project" value="UniProtKB-KW"/>
</dbReference>
<evidence type="ECO:0000313" key="1">
    <source>
        <dbReference type="EMBL" id="CAA9361099.1"/>
    </source>
</evidence>
<organism evidence="1">
    <name type="scientific">uncultured Nocardioidaceae bacterium</name>
    <dbReference type="NCBI Taxonomy" id="253824"/>
    <lineage>
        <taxon>Bacteria</taxon>
        <taxon>Bacillati</taxon>
        <taxon>Actinomycetota</taxon>
        <taxon>Actinomycetes</taxon>
        <taxon>Propionibacteriales</taxon>
        <taxon>Nocardioidaceae</taxon>
        <taxon>environmental samples</taxon>
    </lineage>
</organism>
<dbReference type="InterPro" id="IPR009218">
    <property type="entry name" value="HD_phosphohydro"/>
</dbReference>
<dbReference type="Gene3D" id="1.10.3210.10">
    <property type="entry name" value="Hypothetical protein af1432"/>
    <property type="match status" value="1"/>
</dbReference>
<reference evidence="1" key="1">
    <citation type="submission" date="2020-02" db="EMBL/GenBank/DDBJ databases">
        <authorList>
            <person name="Meier V. D."/>
        </authorList>
    </citation>
    <scope>NUCLEOTIDE SEQUENCE</scope>
    <source>
        <strain evidence="1">AVDCRST_MAG36</strain>
    </source>
</reference>
<accession>A0A6J4MJE9</accession>
<gene>
    <name evidence="1" type="ORF">AVDCRST_MAG36-2647</name>
</gene>
<dbReference type="PIRSF" id="PIRSF035170">
    <property type="entry name" value="HD_phosphohydro"/>
    <property type="match status" value="1"/>
</dbReference>
<protein>
    <submittedName>
        <fullName evidence="1">COG4339 metal-dependent phosphohydrolase, HD superfamily</fullName>
    </submittedName>
</protein>
<dbReference type="AlphaFoldDB" id="A0A6J4MJE9"/>
<sequence>MDLSDRWPLPRAGSLRDRLLAAYAEPGRGYHDLRHLEEVLDRLDELADHGVRFDPTTVGLAAWFHDAVYDGAPGAEDRSAQWAETGLPDVGVAPAGVAEVARLVRLTERHDPGPDDPDGAALCDADLAVLASPPSRYEEYVAGVRREYAHVPEPLFRAGRAAVLRHLLARPSLFSTAHGRRSWEAVARASVSRELAALSGDAAPAG</sequence>
<keyword evidence="1" id="KW-0378">Hydrolase</keyword>
<dbReference type="PANTHER" id="PTHR21174:SF0">
    <property type="entry name" value="HD PHOSPHOHYDROLASE FAMILY PROTEIN-RELATED"/>
    <property type="match status" value="1"/>
</dbReference>
<proteinExistence type="predicted"/>
<dbReference type="SUPFAM" id="SSF109604">
    <property type="entry name" value="HD-domain/PDEase-like"/>
    <property type="match status" value="1"/>
</dbReference>